<dbReference type="InterPro" id="IPR000182">
    <property type="entry name" value="GNAT_dom"/>
</dbReference>
<feature type="domain" description="N-acetyltransferase" evidence="1">
    <location>
        <begin position="125"/>
        <end position="272"/>
    </location>
</feature>
<comment type="caution">
    <text evidence="2">The sequence shown here is derived from an EMBL/GenBank/DDBJ whole genome shotgun (WGS) entry which is preliminary data.</text>
</comment>
<organism evidence="2">
    <name type="scientific">Caldilineaceae bacterium SB0662_bin_9</name>
    <dbReference type="NCBI Taxonomy" id="2605258"/>
    <lineage>
        <taxon>Bacteria</taxon>
        <taxon>Bacillati</taxon>
        <taxon>Chloroflexota</taxon>
        <taxon>Caldilineae</taxon>
        <taxon>Caldilineales</taxon>
        <taxon>Caldilineaceae</taxon>
    </lineage>
</organism>
<name>A0A6B1DTT7_9CHLR</name>
<dbReference type="SUPFAM" id="SSF55729">
    <property type="entry name" value="Acyl-CoA N-acyltransferases (Nat)"/>
    <property type="match status" value="1"/>
</dbReference>
<protein>
    <submittedName>
        <fullName evidence="2">GNAT family N-acetyltransferase</fullName>
    </submittedName>
</protein>
<evidence type="ECO:0000259" key="1">
    <source>
        <dbReference type="PROSITE" id="PS51186"/>
    </source>
</evidence>
<dbReference type="CDD" id="cd04301">
    <property type="entry name" value="NAT_SF"/>
    <property type="match status" value="1"/>
</dbReference>
<dbReference type="PANTHER" id="PTHR41700">
    <property type="entry name" value="GCN5-RELATED N-ACETYLTRANSFERASE"/>
    <property type="match status" value="1"/>
</dbReference>
<dbReference type="AlphaFoldDB" id="A0A6B1DTT7"/>
<gene>
    <name evidence="2" type="ORF">F4Y08_08650</name>
</gene>
<dbReference type="Gene3D" id="3.40.630.30">
    <property type="match status" value="1"/>
</dbReference>
<dbReference type="InterPro" id="IPR016181">
    <property type="entry name" value="Acyl_CoA_acyltransferase"/>
</dbReference>
<accession>A0A6B1DTT7</accession>
<dbReference type="GO" id="GO:0016747">
    <property type="term" value="F:acyltransferase activity, transferring groups other than amino-acyl groups"/>
    <property type="evidence" value="ECO:0007669"/>
    <property type="project" value="InterPro"/>
</dbReference>
<dbReference type="PANTHER" id="PTHR41700:SF1">
    <property type="entry name" value="N-ACETYLTRANSFERASE DOMAIN-CONTAINING PROTEIN"/>
    <property type="match status" value="1"/>
</dbReference>
<sequence length="397" mass="43374">MVHGGFRVWSGSEPDFPRQAEQVRSLLGAPDNPALLPPQFVAAALTGIGGMLITRSRADALVDAAFALPTRDPSVILAVRHAANRPGATRLTLVARDRPGAPDGTLVDLPTDWKAQESVFATDSIAIGEPGSEHAKQARQLQGQIWQSPPDNLYPTWLYAPVCPASMSLVALHGDRVVGFLLGFQSQPDRDGTTVLESQVMGVDPDYRNRGIAVHLKHQQAIMAGMLGIDAIRWTADPLQAGSALLNFGRLGAFSRRFLPDYLPFRNELNRLPASRLRIEWTVAGEDPRTELSQHRLHLRESVVPGTTCPIANDGPMDLQITPGNPLIAIEIPSDWTALQQSDLATARAWRTNLDDLLLRCLGEGPDQYLITNAVIHRGRVFLLAEQATNNLLRLYS</sequence>
<dbReference type="EMBL" id="VXPY01000060">
    <property type="protein sequence ID" value="MYD90386.1"/>
    <property type="molecule type" value="Genomic_DNA"/>
</dbReference>
<proteinExistence type="predicted"/>
<dbReference type="Pfam" id="PF00583">
    <property type="entry name" value="Acetyltransf_1"/>
    <property type="match status" value="1"/>
</dbReference>
<dbReference type="InterPro" id="IPR038764">
    <property type="entry name" value="GNAT_N_AcTrfase_prd"/>
</dbReference>
<reference evidence="2" key="1">
    <citation type="submission" date="2019-09" db="EMBL/GenBank/DDBJ databases">
        <title>Characterisation of the sponge microbiome using genome-centric metagenomics.</title>
        <authorList>
            <person name="Engelberts J.P."/>
            <person name="Robbins S.J."/>
            <person name="De Goeij J.M."/>
            <person name="Aranda M."/>
            <person name="Bell S.C."/>
            <person name="Webster N.S."/>
        </authorList>
    </citation>
    <scope>NUCLEOTIDE SEQUENCE</scope>
    <source>
        <strain evidence="2">SB0662_bin_9</strain>
    </source>
</reference>
<evidence type="ECO:0000313" key="2">
    <source>
        <dbReference type="EMBL" id="MYD90386.1"/>
    </source>
</evidence>
<dbReference type="PROSITE" id="PS51186">
    <property type="entry name" value="GNAT"/>
    <property type="match status" value="1"/>
</dbReference>
<keyword evidence="2" id="KW-0808">Transferase</keyword>